<name>A0A914XU00_9BILA</name>
<keyword evidence="2" id="KW-1185">Reference proteome</keyword>
<dbReference type="WBParaSite" id="PSAMB.scaffold9635size4768.g32630.t1">
    <property type="protein sequence ID" value="PSAMB.scaffold9635size4768.g32630.t1"/>
    <property type="gene ID" value="PSAMB.scaffold9635size4768.g32630"/>
</dbReference>
<evidence type="ECO:0000313" key="3">
    <source>
        <dbReference type="WBParaSite" id="PSAMB.scaffold9635size4768.g32630.t1"/>
    </source>
</evidence>
<proteinExistence type="predicted"/>
<accession>A0A914XU00</accession>
<organism evidence="2 3">
    <name type="scientific">Plectus sambesii</name>
    <dbReference type="NCBI Taxonomy" id="2011161"/>
    <lineage>
        <taxon>Eukaryota</taxon>
        <taxon>Metazoa</taxon>
        <taxon>Ecdysozoa</taxon>
        <taxon>Nematoda</taxon>
        <taxon>Chromadorea</taxon>
        <taxon>Plectida</taxon>
        <taxon>Plectina</taxon>
        <taxon>Plectoidea</taxon>
        <taxon>Plectidae</taxon>
        <taxon>Plectus</taxon>
    </lineage>
</organism>
<feature type="region of interest" description="Disordered" evidence="1">
    <location>
        <begin position="1"/>
        <end position="21"/>
    </location>
</feature>
<evidence type="ECO:0000256" key="1">
    <source>
        <dbReference type="SAM" id="MobiDB-lite"/>
    </source>
</evidence>
<dbReference type="AlphaFoldDB" id="A0A914XU00"/>
<evidence type="ECO:0000313" key="2">
    <source>
        <dbReference type="Proteomes" id="UP000887566"/>
    </source>
</evidence>
<dbReference type="Proteomes" id="UP000887566">
    <property type="component" value="Unplaced"/>
</dbReference>
<reference evidence="3" key="1">
    <citation type="submission" date="2022-11" db="UniProtKB">
        <authorList>
            <consortium name="WormBaseParasite"/>
        </authorList>
    </citation>
    <scope>IDENTIFICATION</scope>
</reference>
<protein>
    <submittedName>
        <fullName evidence="3">Uncharacterized protein</fullName>
    </submittedName>
</protein>
<sequence length="93" mass="10714">MDGGRDQPLRRKSNDRHGDQIVIKRNRLKSDCFQISLYDALDPNYHFANIGGVSYHKDSFPHADKHMFIVGRRSSIQFSPTIYKCVSDSSIEK</sequence>